<dbReference type="PANTHER" id="PTHR30619:SF1">
    <property type="entry name" value="RECOMBINATION PROTEIN 2"/>
    <property type="match status" value="1"/>
</dbReference>
<dbReference type="NCBIfam" id="TIGR00360">
    <property type="entry name" value="ComEC_N-term"/>
    <property type="match status" value="1"/>
</dbReference>
<feature type="transmembrane region" description="Helical" evidence="6">
    <location>
        <begin position="211"/>
        <end position="230"/>
    </location>
</feature>
<feature type="transmembrane region" description="Helical" evidence="6">
    <location>
        <begin position="411"/>
        <end position="430"/>
    </location>
</feature>
<feature type="domain" description="ComEC/Rec2-related protein" evidence="7">
    <location>
        <begin position="160"/>
        <end position="462"/>
    </location>
</feature>
<protein>
    <submittedName>
        <fullName evidence="9">Competence protein</fullName>
    </submittedName>
</protein>
<evidence type="ECO:0000313" key="9">
    <source>
        <dbReference type="EMBL" id="EJX10389.1"/>
    </source>
</evidence>
<dbReference type="Pfam" id="PF03772">
    <property type="entry name" value="Competence"/>
    <property type="match status" value="1"/>
</dbReference>
<gene>
    <name evidence="9" type="ORF">EVA_01370</name>
</gene>
<comment type="subcellular location">
    <subcellularLocation>
        <location evidence="1">Cell membrane</location>
        <topology evidence="1">Multi-pass membrane protein</topology>
    </subcellularLocation>
</comment>
<dbReference type="AlphaFoldDB" id="J9GR78"/>
<dbReference type="InterPro" id="IPR004477">
    <property type="entry name" value="ComEC_N"/>
</dbReference>
<dbReference type="Pfam" id="PF13567">
    <property type="entry name" value="DUF4131"/>
    <property type="match status" value="1"/>
</dbReference>
<feature type="transmembrane region" description="Helical" evidence="6">
    <location>
        <begin position="473"/>
        <end position="490"/>
    </location>
</feature>
<comment type="caution">
    <text evidence="9">The sequence shown here is derived from an EMBL/GenBank/DDBJ whole genome shotgun (WGS) entry which is preliminary data.</text>
</comment>
<feature type="transmembrane region" description="Helical" evidence="6">
    <location>
        <begin position="282"/>
        <end position="302"/>
    </location>
</feature>
<proteinExistence type="predicted"/>
<feature type="transmembrane region" description="Helical" evidence="6">
    <location>
        <begin position="184"/>
        <end position="204"/>
    </location>
</feature>
<evidence type="ECO:0000256" key="3">
    <source>
        <dbReference type="ARBA" id="ARBA00022692"/>
    </source>
</evidence>
<keyword evidence="2" id="KW-1003">Cell membrane</keyword>
<reference evidence="9" key="1">
    <citation type="journal article" date="2012" name="PLoS ONE">
        <title>Gene sets for utilization of primary and secondary nutrition supplies in the distal gut of endangered iberian lynx.</title>
        <authorList>
            <person name="Alcaide M."/>
            <person name="Messina E."/>
            <person name="Richter M."/>
            <person name="Bargiela R."/>
            <person name="Peplies J."/>
            <person name="Huws S.A."/>
            <person name="Newbold C.J."/>
            <person name="Golyshin P.N."/>
            <person name="Simon M.A."/>
            <person name="Lopez G."/>
            <person name="Yakimov M.M."/>
            <person name="Ferrer M."/>
        </authorList>
    </citation>
    <scope>NUCLEOTIDE SEQUENCE</scope>
</reference>
<evidence type="ECO:0000256" key="4">
    <source>
        <dbReference type="ARBA" id="ARBA00022989"/>
    </source>
</evidence>
<dbReference type="InterPro" id="IPR052159">
    <property type="entry name" value="Competence_DNA_uptake"/>
</dbReference>
<dbReference type="PANTHER" id="PTHR30619">
    <property type="entry name" value="DNA INTERNALIZATION/COMPETENCE PROTEIN COMEC/REC2"/>
    <property type="match status" value="1"/>
</dbReference>
<evidence type="ECO:0000256" key="1">
    <source>
        <dbReference type="ARBA" id="ARBA00004651"/>
    </source>
</evidence>
<feature type="transmembrane region" description="Helical" evidence="6">
    <location>
        <begin position="442"/>
        <end position="461"/>
    </location>
</feature>
<evidence type="ECO:0000256" key="6">
    <source>
        <dbReference type="SAM" id="Phobius"/>
    </source>
</evidence>
<evidence type="ECO:0000259" key="7">
    <source>
        <dbReference type="Pfam" id="PF03772"/>
    </source>
</evidence>
<evidence type="ECO:0000256" key="5">
    <source>
        <dbReference type="ARBA" id="ARBA00023136"/>
    </source>
</evidence>
<feature type="domain" description="DUF4131" evidence="8">
    <location>
        <begin position="49"/>
        <end position="116"/>
    </location>
</feature>
<keyword evidence="3 6" id="KW-0812">Transmembrane</keyword>
<evidence type="ECO:0000259" key="8">
    <source>
        <dbReference type="Pfam" id="PF13567"/>
    </source>
</evidence>
<keyword evidence="4 6" id="KW-1133">Transmembrane helix</keyword>
<feature type="transmembrane region" description="Helical" evidence="6">
    <location>
        <begin position="260"/>
        <end position="276"/>
    </location>
</feature>
<accession>J9GR78</accession>
<keyword evidence="5 6" id="KW-0472">Membrane</keyword>
<feature type="transmembrane region" description="Helical" evidence="6">
    <location>
        <begin position="379"/>
        <end position="404"/>
    </location>
</feature>
<dbReference type="InterPro" id="IPR025405">
    <property type="entry name" value="DUF4131"/>
</dbReference>
<evidence type="ECO:0000256" key="2">
    <source>
        <dbReference type="ARBA" id="ARBA00022475"/>
    </source>
</evidence>
<feature type="transmembrane region" description="Helical" evidence="6">
    <location>
        <begin position="346"/>
        <end position="373"/>
    </location>
</feature>
<name>J9GR78_9ZZZZ</name>
<dbReference type="GO" id="GO:0005886">
    <property type="term" value="C:plasma membrane"/>
    <property type="evidence" value="ECO:0007669"/>
    <property type="project" value="UniProtKB-SubCell"/>
</dbReference>
<organism evidence="9">
    <name type="scientific">gut metagenome</name>
    <dbReference type="NCBI Taxonomy" id="749906"/>
    <lineage>
        <taxon>unclassified sequences</taxon>
        <taxon>metagenomes</taxon>
        <taxon>organismal metagenomes</taxon>
    </lineage>
</organism>
<dbReference type="EMBL" id="AMCI01000195">
    <property type="protein sequence ID" value="EJX10389.1"/>
    <property type="molecule type" value="Genomic_DNA"/>
</dbReference>
<sequence>MATLAACRLTAVHERQTTAWPDSITTWRANVSVVQKVYEGKGLLLIAELTPNHSAYVGKQVQLYLAGARPDQVLPGSTLLFRARIANHSERDNPGAFDQQTYLLTHGISGTAFVPAMKWTLSVTPDTPTFIHRLLRFRFQLIQRLNCYLQGEQLAILSALALGDKSQLGAEIRRPFQETGTSHVLALSGLHLGILYSLVQFFFIRPIRLHWLRMLVQGLSLISLWLFVLLTGSPLSLQRAAWMLTILQVGMYFSRGYQGTLNNLALAALLILWFSPLSLFDVGFQLSFAAVLSIALFHRYVWALHPLPQWEDTADVKHLLNYTLKPTFHQRLLFIRYRLARAGYRFLSLVVVPFFTISLSAQLGTAPFVVYYFHQLPLYGLVGNILVIPLAYFLLSGVLLFFLIPSEAVSAALAHLLSAALQLLTEGLQALSQWPGANLTLYLHPLTLVALTLLGVGLWYFFHGPKRWRRHSIVVLGVFLFVAIFSELYAHRPQRMKPQLIVYNLPRSYAVHFIASADESYLLPSNDSLFYTAAWLDIKKNFWEPNGLQTPNCIQSPQIRTFTLQRADCLFAFCGERILWLHRSYTAAQLGHLPRARIWLIDRGCRLDPIVLCSIYRPRQVVLLPTLARGQCKRWQSICRSFAVACYDMRREGAFRYDLPVTN</sequence>